<dbReference type="Proteomes" id="UP001139486">
    <property type="component" value="Unassembled WGS sequence"/>
</dbReference>
<keyword evidence="3" id="KW-1185">Reference proteome</keyword>
<accession>A0A9X2KP65</accession>
<dbReference type="AlphaFoldDB" id="A0A9X2KP65"/>
<dbReference type="Pfam" id="PF01936">
    <property type="entry name" value="NYN"/>
    <property type="match status" value="1"/>
</dbReference>
<feature type="domain" description="NYN" evidence="1">
    <location>
        <begin position="148"/>
        <end position="214"/>
    </location>
</feature>
<dbReference type="GO" id="GO:0004540">
    <property type="term" value="F:RNA nuclease activity"/>
    <property type="evidence" value="ECO:0007669"/>
    <property type="project" value="InterPro"/>
</dbReference>
<gene>
    <name evidence="2" type="ORF">M9979_05740</name>
</gene>
<dbReference type="EMBL" id="JAMLDY010000005">
    <property type="protein sequence ID" value="MCP3734379.1"/>
    <property type="molecule type" value="Genomic_DNA"/>
</dbReference>
<evidence type="ECO:0000313" key="2">
    <source>
        <dbReference type="EMBL" id="MCP3734379.1"/>
    </source>
</evidence>
<protein>
    <submittedName>
        <fullName evidence="2">NYN domain-containing protein</fullName>
    </submittedName>
</protein>
<dbReference type="RefSeq" id="WP_254288383.1">
    <property type="nucleotide sequence ID" value="NZ_JAMLDY010000005.1"/>
</dbReference>
<proteinExistence type="predicted"/>
<organism evidence="2 3">
    <name type="scientific">Sphingomonas liriopis</name>
    <dbReference type="NCBI Taxonomy" id="2949094"/>
    <lineage>
        <taxon>Bacteria</taxon>
        <taxon>Pseudomonadati</taxon>
        <taxon>Pseudomonadota</taxon>
        <taxon>Alphaproteobacteria</taxon>
        <taxon>Sphingomonadales</taxon>
        <taxon>Sphingomonadaceae</taxon>
        <taxon>Sphingomonas</taxon>
    </lineage>
</organism>
<dbReference type="Gene3D" id="3.40.50.1010">
    <property type="entry name" value="5'-nuclease"/>
    <property type="match status" value="1"/>
</dbReference>
<dbReference type="InterPro" id="IPR021139">
    <property type="entry name" value="NYN"/>
</dbReference>
<reference evidence="2" key="1">
    <citation type="submission" date="2022-05" db="EMBL/GenBank/DDBJ databases">
        <title>Sphingomonas sp. strain RP10 Genome sequencing and assembly.</title>
        <authorList>
            <person name="Kim I."/>
        </authorList>
    </citation>
    <scope>NUCLEOTIDE SEQUENCE</scope>
    <source>
        <strain evidence="2">RP10</strain>
    </source>
</reference>
<sequence>MATAFVIDGAYFLRRLRWTFPHIDHKDPTKVVDSLWRLVRWHMQFNPAFRRDRDTGVHSMESPELHRIFFYDCPPLTKKMHRPISRQAIDLSKTDEAQLRLAVHRELRETRKVAVRLGRLNDASEWRLTVDAVKRLRSGVVAPLTDADFEIDTKQKGVDMKLGLDVATLAFKRQVGQIVLIAGDADFVPAAKLARREGIDVVLETMGRDAPEDLHANVDGVRHYEEDRKQP</sequence>
<comment type="caution">
    <text evidence="2">The sequence shown here is derived from an EMBL/GenBank/DDBJ whole genome shotgun (WGS) entry which is preliminary data.</text>
</comment>
<evidence type="ECO:0000259" key="1">
    <source>
        <dbReference type="Pfam" id="PF01936"/>
    </source>
</evidence>
<dbReference type="CDD" id="cd18722">
    <property type="entry name" value="PIN_NicB-like"/>
    <property type="match status" value="1"/>
</dbReference>
<name>A0A9X2KP65_9SPHN</name>
<evidence type="ECO:0000313" key="3">
    <source>
        <dbReference type="Proteomes" id="UP001139486"/>
    </source>
</evidence>